<evidence type="ECO:0000313" key="2">
    <source>
        <dbReference type="EMBL" id="MDV7222501.1"/>
    </source>
</evidence>
<reference evidence="2 3" key="1">
    <citation type="submission" date="2023-10" db="EMBL/GenBank/DDBJ databases">
        <title>Characterization of rhizosphere-enriched actinobacteria from wheat plants lab-grown on chernevaya soil.</title>
        <authorList>
            <person name="Tikhonova E.N."/>
            <person name="Konopkin A."/>
            <person name="Kravchenko I.K."/>
        </authorList>
    </citation>
    <scope>NUCLEOTIDE SEQUENCE [LARGE SCALE GENOMIC DNA]</scope>
    <source>
        <strain evidence="2 3">RR29</strain>
    </source>
</reference>
<feature type="transmembrane region" description="Helical" evidence="1">
    <location>
        <begin position="34"/>
        <end position="57"/>
    </location>
</feature>
<accession>A0ABU4FRE0</accession>
<dbReference type="RefSeq" id="WP_317775310.1">
    <property type="nucleotide sequence ID" value="NZ_JAWMAJ010000231.1"/>
</dbReference>
<keyword evidence="3" id="KW-1185">Reference proteome</keyword>
<proteinExistence type="predicted"/>
<dbReference type="Proteomes" id="UP001187346">
    <property type="component" value="Unassembled WGS sequence"/>
</dbReference>
<comment type="caution">
    <text evidence="2">The sequence shown here is derived from an EMBL/GenBank/DDBJ whole genome shotgun (WGS) entry which is preliminary data.</text>
</comment>
<keyword evidence="1" id="KW-0472">Membrane</keyword>
<sequence>MKKNLLLLSGALLALCGGVPLAQRLYDRLTLWGFGVPGYGSSLIKLALLLAGVAILVRAARVRQHND</sequence>
<name>A0ABU4FRE0_9ACTN</name>
<keyword evidence="1" id="KW-0812">Transmembrane</keyword>
<keyword evidence="1" id="KW-1133">Transmembrane helix</keyword>
<organism evidence="2 3">
    <name type="scientific">Streptomyces prunicolor</name>
    <dbReference type="NCBI Taxonomy" id="67348"/>
    <lineage>
        <taxon>Bacteria</taxon>
        <taxon>Bacillati</taxon>
        <taxon>Actinomycetota</taxon>
        <taxon>Actinomycetes</taxon>
        <taxon>Kitasatosporales</taxon>
        <taxon>Streptomycetaceae</taxon>
        <taxon>Streptomyces</taxon>
    </lineage>
</organism>
<evidence type="ECO:0000313" key="3">
    <source>
        <dbReference type="Proteomes" id="UP001187346"/>
    </source>
</evidence>
<protein>
    <submittedName>
        <fullName evidence="2">Uncharacterized protein</fullName>
    </submittedName>
</protein>
<dbReference type="EMBL" id="JAWMAJ010000231">
    <property type="protein sequence ID" value="MDV7222501.1"/>
    <property type="molecule type" value="Genomic_DNA"/>
</dbReference>
<gene>
    <name evidence="2" type="ORF">R5A26_41865</name>
</gene>
<evidence type="ECO:0000256" key="1">
    <source>
        <dbReference type="SAM" id="Phobius"/>
    </source>
</evidence>